<evidence type="ECO:0000313" key="3">
    <source>
        <dbReference type="Proteomes" id="UP001209417"/>
    </source>
</evidence>
<gene>
    <name evidence="2" type="ORF">ONT19_02765</name>
</gene>
<name>A0AAW5U224_9BACT</name>
<dbReference type="InterPro" id="IPR021768">
    <property type="entry name" value="DUF3332"/>
</dbReference>
<dbReference type="EMBL" id="JAPDVG010000001">
    <property type="protein sequence ID" value="MCW4130541.1"/>
    <property type="molecule type" value="Genomic_DNA"/>
</dbReference>
<keyword evidence="1" id="KW-0472">Membrane</keyword>
<accession>A0AAW5U224</accession>
<keyword evidence="1" id="KW-1133">Transmembrane helix</keyword>
<evidence type="ECO:0000256" key="1">
    <source>
        <dbReference type="SAM" id="Phobius"/>
    </source>
</evidence>
<protein>
    <submittedName>
        <fullName evidence="2">DUF3332 domain-containing protein</fullName>
    </submittedName>
</protein>
<dbReference type="AlphaFoldDB" id="A0AAW5U224"/>
<sequence>MIMKKKLTKPVIAVLLGALTFSSCIGSFGLTNSVLDWNKRATDNKFVNEIIFVLISPAYAVCSFADLLVLNSIEFWTGNKVIGQVGTTKDVMGKDGRMYAIKTLKNGYEITDPDGEKSYFVFDKKHKSWSYSKDGDIRELFSFNEDGSIQACLPSGEKINVPADANGLYQVRMAMNDGLFYAFNKKIIITIPVR</sequence>
<feature type="transmembrane region" description="Helical" evidence="1">
    <location>
        <begin position="50"/>
        <end position="70"/>
    </location>
</feature>
<dbReference type="Pfam" id="PF11810">
    <property type="entry name" value="DUF3332"/>
    <property type="match status" value="1"/>
</dbReference>
<dbReference type="PROSITE" id="PS51257">
    <property type="entry name" value="PROKAR_LIPOPROTEIN"/>
    <property type="match status" value="1"/>
</dbReference>
<dbReference type="Proteomes" id="UP001209417">
    <property type="component" value="Unassembled WGS sequence"/>
</dbReference>
<keyword evidence="1" id="KW-0812">Transmembrane</keyword>
<evidence type="ECO:0000313" key="2">
    <source>
        <dbReference type="EMBL" id="MCW4130541.1"/>
    </source>
</evidence>
<reference evidence="2" key="1">
    <citation type="submission" date="2022-11" db="EMBL/GenBank/DDBJ databases">
        <title>Genomic repertoires linked with pathogenic potency of arthritogenic Prevotella copri isolated from the gut of rheumatoid arthritis patients.</title>
        <authorList>
            <person name="Nii T."/>
            <person name="Maeda Y."/>
            <person name="Motooka D."/>
            <person name="Naito M."/>
            <person name="Matsumoto Y."/>
            <person name="Ogawa T."/>
            <person name="Oguro-Igashira E."/>
            <person name="Kishikawa T."/>
            <person name="Yamashita M."/>
            <person name="Koizumi S."/>
            <person name="Kurakawa T."/>
            <person name="Okumura R."/>
            <person name="Kayama H."/>
            <person name="Murakami M."/>
            <person name="Sakaguchi T."/>
            <person name="Das B."/>
            <person name="Nakamura S."/>
            <person name="Okada Y."/>
            <person name="Kumanogoh A."/>
            <person name="Takeda K."/>
        </authorList>
    </citation>
    <scope>NUCLEOTIDE SEQUENCE</scope>
    <source>
        <strain evidence="2">H019-1</strain>
    </source>
</reference>
<comment type="caution">
    <text evidence="2">The sequence shown here is derived from an EMBL/GenBank/DDBJ whole genome shotgun (WGS) entry which is preliminary data.</text>
</comment>
<organism evidence="2 3">
    <name type="scientific">Segatella copri</name>
    <dbReference type="NCBI Taxonomy" id="165179"/>
    <lineage>
        <taxon>Bacteria</taxon>
        <taxon>Pseudomonadati</taxon>
        <taxon>Bacteroidota</taxon>
        <taxon>Bacteroidia</taxon>
        <taxon>Bacteroidales</taxon>
        <taxon>Prevotellaceae</taxon>
        <taxon>Segatella</taxon>
    </lineage>
</organism>
<proteinExistence type="predicted"/>